<dbReference type="GO" id="GO:0019432">
    <property type="term" value="P:triglyceride biosynthetic process"/>
    <property type="evidence" value="ECO:0007669"/>
    <property type="project" value="TreeGrafter"/>
</dbReference>
<dbReference type="InterPro" id="IPR045034">
    <property type="entry name" value="O-acyltransferase_WSD1-like"/>
</dbReference>
<evidence type="ECO:0000313" key="2">
    <source>
        <dbReference type="EMBL" id="KAL0479159.1"/>
    </source>
</evidence>
<gene>
    <name evidence="2" type="ORF">AKO1_008015</name>
</gene>
<organism evidence="2 3">
    <name type="scientific">Acrasis kona</name>
    <dbReference type="NCBI Taxonomy" id="1008807"/>
    <lineage>
        <taxon>Eukaryota</taxon>
        <taxon>Discoba</taxon>
        <taxon>Heterolobosea</taxon>
        <taxon>Tetramitia</taxon>
        <taxon>Eutetramitia</taxon>
        <taxon>Acrasidae</taxon>
        <taxon>Acrasis</taxon>
    </lineage>
</organism>
<feature type="domain" description="O-acyltransferase WSD1 C-terminal" evidence="1">
    <location>
        <begin position="21"/>
        <end position="162"/>
    </location>
</feature>
<evidence type="ECO:0000259" key="1">
    <source>
        <dbReference type="Pfam" id="PF06974"/>
    </source>
</evidence>
<dbReference type="Proteomes" id="UP001431209">
    <property type="component" value="Unassembled WGS sequence"/>
</dbReference>
<name>A0AAW2YR71_9EUKA</name>
<protein>
    <recommendedName>
        <fullName evidence="1">O-acyltransferase WSD1 C-terminal domain-containing protein</fullName>
    </recommendedName>
</protein>
<sequence>MRNPIECYRKLKQKEIIPCDNQFGFITPKVPIAGIKDPIQRLLIIRDELNKGKRGVESMVSSFVGWTLAIFPKWFVRRAFQFLTTGITLTITNVKGFPGQLRMHGMDLVRMLGFVPGPCNCEITALIISYNNCLNLCLNCNASTIDNPRLLIKDVMQEYKDLRDAALKSASSSS</sequence>
<keyword evidence="3" id="KW-1185">Reference proteome</keyword>
<dbReference type="InterPro" id="IPR009721">
    <property type="entry name" value="O-acyltransferase_WSD1_C"/>
</dbReference>
<reference evidence="2 3" key="1">
    <citation type="submission" date="2024-03" db="EMBL/GenBank/DDBJ databases">
        <title>The Acrasis kona genome and developmental transcriptomes reveal deep origins of eukaryotic multicellular pathways.</title>
        <authorList>
            <person name="Sheikh S."/>
            <person name="Fu C.-J."/>
            <person name="Brown M.W."/>
            <person name="Baldauf S.L."/>
        </authorList>
    </citation>
    <scope>NUCLEOTIDE SEQUENCE [LARGE SCALE GENOMIC DNA]</scope>
    <source>
        <strain evidence="2 3">ATCC MYA-3509</strain>
    </source>
</reference>
<dbReference type="EMBL" id="JAOPGA020000506">
    <property type="protein sequence ID" value="KAL0479159.1"/>
    <property type="molecule type" value="Genomic_DNA"/>
</dbReference>
<dbReference type="Pfam" id="PF06974">
    <property type="entry name" value="WS_DGAT_C"/>
    <property type="match status" value="1"/>
</dbReference>
<dbReference type="AlphaFoldDB" id="A0AAW2YR71"/>
<proteinExistence type="predicted"/>
<dbReference type="PANTHER" id="PTHR31650">
    <property type="entry name" value="O-ACYLTRANSFERASE (WSD1-LIKE) FAMILY PROTEIN"/>
    <property type="match status" value="1"/>
</dbReference>
<dbReference type="GO" id="GO:0005886">
    <property type="term" value="C:plasma membrane"/>
    <property type="evidence" value="ECO:0007669"/>
    <property type="project" value="TreeGrafter"/>
</dbReference>
<evidence type="ECO:0000313" key="3">
    <source>
        <dbReference type="Proteomes" id="UP001431209"/>
    </source>
</evidence>
<accession>A0AAW2YR71</accession>
<comment type="caution">
    <text evidence="2">The sequence shown here is derived from an EMBL/GenBank/DDBJ whole genome shotgun (WGS) entry which is preliminary data.</text>
</comment>
<dbReference type="GO" id="GO:0008374">
    <property type="term" value="F:O-acyltransferase activity"/>
    <property type="evidence" value="ECO:0007669"/>
    <property type="project" value="InterPro"/>
</dbReference>
<dbReference type="PANTHER" id="PTHR31650:SF1">
    <property type="entry name" value="WAX ESTER SYNTHASE_DIACYLGLYCEROL ACYLTRANSFERASE 4-RELATED"/>
    <property type="match status" value="1"/>
</dbReference>